<dbReference type="AlphaFoldDB" id="A0A9W9TY29"/>
<dbReference type="PROSITE" id="PS51387">
    <property type="entry name" value="FAD_PCMH"/>
    <property type="match status" value="1"/>
</dbReference>
<dbReference type="InterPro" id="IPR036318">
    <property type="entry name" value="FAD-bd_PCMH-like_sf"/>
</dbReference>
<evidence type="ECO:0000256" key="1">
    <source>
        <dbReference type="ARBA" id="ARBA00001974"/>
    </source>
</evidence>
<dbReference type="PANTHER" id="PTHR42973:SF9">
    <property type="entry name" value="FAD-BINDING PCMH-TYPE DOMAIN-CONTAINING PROTEIN-RELATED"/>
    <property type="match status" value="1"/>
</dbReference>
<dbReference type="Pfam" id="PF01565">
    <property type="entry name" value="FAD_binding_4"/>
    <property type="match status" value="1"/>
</dbReference>
<sequence length="502" mass="55361">MEVAAAIAAWAWTSACQSFSLHHPWWHGLCPRSVELHDLGPRLSAGARVYLPNSTEFPVLSARWSALKAPSPSAVVLPGTEEDVAEIVKYANEKHLPFLTYNGAHGALTSLGQMSHGIEINLAQLNEVEIAEEGRTATVGGGALSKTVIDKLWQSGKQTVTGTCECVSYLGPGLGGGHGWLQGYHGLIADQFVSMNVVLADGSLEKIDASSDLWWAMNGAGHNFGIVTSVETTIYDIEHHDWAIETLIFSGDKVEAVYQAANDHILKNGTQPSDVINWSYWLNVPQIDPHNPVIIFYIIQEGVKTVNPAYKEPFYGLGPLSAEPSRGSYTDLAAWTGIDIAAMPCQKLGHANPRFPIYLESYNIEAQRRVYDVFADAVRGSSPFNNSMFQFEGYPTQGVGTRSESAFAFRNSHLLVAPLINYLPDGSKRDREAADLGHHLRDILHKATGQEQLHAYVNYAYGSETSEQLYGEEKWRQDKLLHLKRKYDPEGKFSYYAPIAQI</sequence>
<dbReference type="InterPro" id="IPR006094">
    <property type="entry name" value="Oxid_FAD_bind_N"/>
</dbReference>
<feature type="domain" description="FAD-binding PCMH-type" evidence="6">
    <location>
        <begin position="68"/>
        <end position="237"/>
    </location>
</feature>
<dbReference type="Proteomes" id="UP001150941">
    <property type="component" value="Unassembled WGS sequence"/>
</dbReference>
<dbReference type="SUPFAM" id="SSF56176">
    <property type="entry name" value="FAD-binding/transporter-associated domain-like"/>
    <property type="match status" value="1"/>
</dbReference>
<evidence type="ECO:0000256" key="4">
    <source>
        <dbReference type="ARBA" id="ARBA00022827"/>
    </source>
</evidence>
<evidence type="ECO:0000256" key="3">
    <source>
        <dbReference type="ARBA" id="ARBA00022630"/>
    </source>
</evidence>
<dbReference type="Gene3D" id="3.40.462.20">
    <property type="match status" value="1"/>
</dbReference>
<dbReference type="InterPro" id="IPR050416">
    <property type="entry name" value="FAD-linked_Oxidoreductase"/>
</dbReference>
<comment type="cofactor">
    <cofactor evidence="1">
        <name>FAD</name>
        <dbReference type="ChEBI" id="CHEBI:57692"/>
    </cofactor>
</comment>
<comment type="caution">
    <text evidence="7">The sequence shown here is derived from an EMBL/GenBank/DDBJ whole genome shotgun (WGS) entry which is preliminary data.</text>
</comment>
<reference evidence="7" key="1">
    <citation type="submission" date="2022-11" db="EMBL/GenBank/DDBJ databases">
        <authorList>
            <person name="Petersen C."/>
        </authorList>
    </citation>
    <scope>NUCLEOTIDE SEQUENCE</scope>
    <source>
        <strain evidence="7">IBT 19713</strain>
    </source>
</reference>
<protein>
    <recommendedName>
        <fullName evidence="6">FAD-binding PCMH-type domain-containing protein</fullName>
    </recommendedName>
</protein>
<dbReference type="EMBL" id="JAPQKS010000001">
    <property type="protein sequence ID" value="KAJ5248587.1"/>
    <property type="molecule type" value="Genomic_DNA"/>
</dbReference>
<dbReference type="InterPro" id="IPR016166">
    <property type="entry name" value="FAD-bd_PCMH"/>
</dbReference>
<evidence type="ECO:0000313" key="8">
    <source>
        <dbReference type="Proteomes" id="UP001150941"/>
    </source>
</evidence>
<evidence type="ECO:0000259" key="6">
    <source>
        <dbReference type="PROSITE" id="PS51387"/>
    </source>
</evidence>
<dbReference type="OrthoDB" id="9996127at2759"/>
<dbReference type="InterPro" id="IPR016169">
    <property type="entry name" value="FAD-bd_PCMH_sub2"/>
</dbReference>
<keyword evidence="5" id="KW-0560">Oxidoreductase</keyword>
<dbReference type="GO" id="GO:0071949">
    <property type="term" value="F:FAD binding"/>
    <property type="evidence" value="ECO:0007669"/>
    <property type="project" value="InterPro"/>
</dbReference>
<dbReference type="RefSeq" id="XP_058335366.1">
    <property type="nucleotide sequence ID" value="XM_058469335.1"/>
</dbReference>
<accession>A0A9W9TY29</accession>
<keyword evidence="4" id="KW-0274">FAD</keyword>
<name>A0A9W9TY29_9EURO</name>
<organism evidence="7 8">
    <name type="scientific">Penicillium chermesinum</name>
    <dbReference type="NCBI Taxonomy" id="63820"/>
    <lineage>
        <taxon>Eukaryota</taxon>
        <taxon>Fungi</taxon>
        <taxon>Dikarya</taxon>
        <taxon>Ascomycota</taxon>
        <taxon>Pezizomycotina</taxon>
        <taxon>Eurotiomycetes</taxon>
        <taxon>Eurotiomycetidae</taxon>
        <taxon>Eurotiales</taxon>
        <taxon>Aspergillaceae</taxon>
        <taxon>Penicillium</taxon>
    </lineage>
</organism>
<evidence type="ECO:0000313" key="7">
    <source>
        <dbReference type="EMBL" id="KAJ5248587.1"/>
    </source>
</evidence>
<evidence type="ECO:0000256" key="5">
    <source>
        <dbReference type="ARBA" id="ARBA00023002"/>
    </source>
</evidence>
<keyword evidence="3" id="KW-0285">Flavoprotein</keyword>
<reference evidence="7" key="2">
    <citation type="journal article" date="2023" name="IMA Fungus">
        <title>Comparative genomic study of the Penicillium genus elucidates a diverse pangenome and 15 lateral gene transfer events.</title>
        <authorList>
            <person name="Petersen C."/>
            <person name="Sorensen T."/>
            <person name="Nielsen M.R."/>
            <person name="Sondergaard T.E."/>
            <person name="Sorensen J.L."/>
            <person name="Fitzpatrick D.A."/>
            <person name="Frisvad J.C."/>
            <person name="Nielsen K.L."/>
        </authorList>
    </citation>
    <scope>NUCLEOTIDE SEQUENCE</scope>
    <source>
        <strain evidence="7">IBT 19713</strain>
    </source>
</reference>
<dbReference type="GO" id="GO:0016491">
    <property type="term" value="F:oxidoreductase activity"/>
    <property type="evidence" value="ECO:0007669"/>
    <property type="project" value="UniProtKB-KW"/>
</dbReference>
<proteinExistence type="inferred from homology"/>
<dbReference type="GeneID" id="83196638"/>
<keyword evidence="8" id="KW-1185">Reference proteome</keyword>
<comment type="similarity">
    <text evidence="2">Belongs to the oxygen-dependent FAD-linked oxidoreductase family.</text>
</comment>
<dbReference type="PANTHER" id="PTHR42973">
    <property type="entry name" value="BINDING OXIDOREDUCTASE, PUTATIVE (AFU_ORTHOLOGUE AFUA_1G17690)-RELATED"/>
    <property type="match status" value="1"/>
</dbReference>
<dbReference type="Gene3D" id="3.30.465.10">
    <property type="match status" value="1"/>
</dbReference>
<gene>
    <name evidence="7" type="ORF">N7468_000038</name>
</gene>
<evidence type="ECO:0000256" key="2">
    <source>
        <dbReference type="ARBA" id="ARBA00005466"/>
    </source>
</evidence>